<accession>V4NTA5</accession>
<evidence type="ECO:0000313" key="1">
    <source>
        <dbReference type="EMBL" id="ESQ79146.1"/>
    </source>
</evidence>
<organism evidence="1 2">
    <name type="scientific">Asticcacaulis benevestitus DSM 16100 = ATCC BAA-896</name>
    <dbReference type="NCBI Taxonomy" id="1121022"/>
    <lineage>
        <taxon>Bacteria</taxon>
        <taxon>Pseudomonadati</taxon>
        <taxon>Pseudomonadota</taxon>
        <taxon>Alphaproteobacteria</taxon>
        <taxon>Caulobacterales</taxon>
        <taxon>Caulobacteraceae</taxon>
        <taxon>Asticcacaulis</taxon>
    </lineage>
</organism>
<keyword evidence="2" id="KW-1185">Reference proteome</keyword>
<dbReference type="Proteomes" id="UP000017837">
    <property type="component" value="Unassembled WGS sequence"/>
</dbReference>
<gene>
    <name evidence="1" type="ORF">ABENE_22830</name>
</gene>
<name>V4NTA5_9CAUL</name>
<proteinExistence type="predicted"/>
<evidence type="ECO:0000313" key="2">
    <source>
        <dbReference type="Proteomes" id="UP000017837"/>
    </source>
</evidence>
<sequence>MELLLIDDWATSKDLGAGQIEIDTKISEETAIALDLIDANIRAAEQQAGQILLA</sequence>
<dbReference type="RefSeq" id="WP_018084137.1">
    <property type="nucleotide sequence ID" value="NZ_AQWM01000067.1"/>
</dbReference>
<dbReference type="AlphaFoldDB" id="V4NTA5"/>
<comment type="caution">
    <text evidence="1">The sequence shown here is derived from an EMBL/GenBank/DDBJ whole genome shotgun (WGS) entry which is preliminary data.</text>
</comment>
<reference evidence="1 2" key="1">
    <citation type="journal article" date="2014" name="Nature">
        <title>Sequential evolution of bacterial morphology by co-option of a developmental regulator.</title>
        <authorList>
            <person name="Jiang C."/>
            <person name="Brown P.J."/>
            <person name="Ducret A."/>
            <person name="Brun Y.V."/>
        </authorList>
    </citation>
    <scope>NUCLEOTIDE SEQUENCE [LARGE SCALE GENOMIC DNA]</scope>
    <source>
        <strain evidence="1 2">DSM 16100</strain>
    </source>
</reference>
<dbReference type="PATRIC" id="fig|1121022.4.peg.4673"/>
<protein>
    <submittedName>
        <fullName evidence="1">Uncharacterized protein</fullName>
    </submittedName>
</protein>
<dbReference type="EMBL" id="AWGB01000108">
    <property type="protein sequence ID" value="ESQ79146.1"/>
    <property type="molecule type" value="Genomic_DNA"/>
</dbReference>